<feature type="domain" description="Enoyl reductase (ER)" evidence="2">
    <location>
        <begin position="17"/>
        <end position="338"/>
    </location>
</feature>
<dbReference type="PANTHER" id="PTHR43205:SF7">
    <property type="entry name" value="PROSTAGLANDIN REDUCTASE 1"/>
    <property type="match status" value="1"/>
</dbReference>
<dbReference type="PANTHER" id="PTHR43205">
    <property type="entry name" value="PROSTAGLANDIN REDUCTASE"/>
    <property type="match status" value="1"/>
</dbReference>
<dbReference type="Pfam" id="PF16884">
    <property type="entry name" value="ADH_N_2"/>
    <property type="match status" value="1"/>
</dbReference>
<proteinExistence type="predicted"/>
<dbReference type="CDD" id="cd05288">
    <property type="entry name" value="PGDH"/>
    <property type="match status" value="1"/>
</dbReference>
<evidence type="ECO:0000256" key="1">
    <source>
        <dbReference type="ARBA" id="ARBA00023002"/>
    </source>
</evidence>
<dbReference type="Gene3D" id="3.40.50.720">
    <property type="entry name" value="NAD(P)-binding Rossmann-like Domain"/>
    <property type="match status" value="1"/>
</dbReference>
<comment type="caution">
    <text evidence="3">The sequence shown here is derived from an EMBL/GenBank/DDBJ whole genome shotgun (WGS) entry which is preliminary data.</text>
</comment>
<dbReference type="EMBL" id="JASAOF010000011">
    <property type="protein sequence ID" value="MDI2030511.1"/>
    <property type="molecule type" value="Genomic_DNA"/>
</dbReference>
<dbReference type="SUPFAM" id="SSF51735">
    <property type="entry name" value="NAD(P)-binding Rossmann-fold domains"/>
    <property type="match status" value="1"/>
</dbReference>
<dbReference type="SUPFAM" id="SSF50129">
    <property type="entry name" value="GroES-like"/>
    <property type="match status" value="1"/>
</dbReference>
<name>A0ABT6PR71_9PSEU</name>
<sequence length="340" mass="35898">MESVQVQVRELPAGEVGRRHFELTTVELPDPGPGQVLVRNTWTSVDPGLRLRLRADAPQGYFPAFPPGSAMDGVFAVGVVEESQADGFPVGSTVWHSYGWRSHAVVDSGEVAMNGIASLRRLDVDAVPAHAYLGPLGAMGLTAYAGLHVIDALDDTGTIWVSAGAGAVGNLVCQIAKLSGLRVVASAGSDEKVAWLLDEVGVDAAFNWRSRPLSESLQQAAPEGLGLCFDSVGGTHLEAALHALNDNGRIALCGSISEYEGAAAGPRNLFLATSKNLTLRGFRGSAHVPLLDEMQQRLGCWLAEGRLVHRESIYEGLESAPTALADMLAGRTTGKTLVRL</sequence>
<evidence type="ECO:0000313" key="4">
    <source>
        <dbReference type="Proteomes" id="UP001237595"/>
    </source>
</evidence>
<dbReference type="InterPro" id="IPR013149">
    <property type="entry name" value="ADH-like_C"/>
</dbReference>
<evidence type="ECO:0000313" key="3">
    <source>
        <dbReference type="EMBL" id="MDI2030511.1"/>
    </source>
</evidence>
<keyword evidence="1" id="KW-0560">Oxidoreductase</keyword>
<dbReference type="Gene3D" id="3.90.180.10">
    <property type="entry name" value="Medium-chain alcohol dehydrogenases, catalytic domain"/>
    <property type="match status" value="1"/>
</dbReference>
<evidence type="ECO:0000259" key="2">
    <source>
        <dbReference type="SMART" id="SM00829"/>
    </source>
</evidence>
<dbReference type="RefSeq" id="WP_281456826.1">
    <property type="nucleotide sequence ID" value="NZ_JASAOF010000011.1"/>
</dbReference>
<organism evidence="3 4">
    <name type="scientific">Saccharopolyspora ipomoeae</name>
    <dbReference type="NCBI Taxonomy" id="3042027"/>
    <lineage>
        <taxon>Bacteria</taxon>
        <taxon>Bacillati</taxon>
        <taxon>Actinomycetota</taxon>
        <taxon>Actinomycetes</taxon>
        <taxon>Pseudonocardiales</taxon>
        <taxon>Pseudonocardiaceae</taxon>
        <taxon>Saccharopolyspora</taxon>
    </lineage>
</organism>
<keyword evidence="4" id="KW-1185">Reference proteome</keyword>
<dbReference type="Pfam" id="PF00107">
    <property type="entry name" value="ADH_zinc_N"/>
    <property type="match status" value="1"/>
</dbReference>
<dbReference type="InterPro" id="IPR041694">
    <property type="entry name" value="ADH_N_2"/>
</dbReference>
<reference evidence="3 4" key="1">
    <citation type="submission" date="2023-04" db="EMBL/GenBank/DDBJ databases">
        <title>Draft genome sequence of Saccharopolyspora sp. TS4A08 isolated from sweet potato rhizospheric soil.</title>
        <authorList>
            <person name="Suksaard P."/>
            <person name="Duangmal K."/>
        </authorList>
    </citation>
    <scope>NUCLEOTIDE SEQUENCE [LARGE SCALE GENOMIC DNA]</scope>
    <source>
        <strain evidence="3 4">TS4A08</strain>
    </source>
</reference>
<gene>
    <name evidence="3" type="ORF">QFW96_17900</name>
</gene>
<dbReference type="InterPro" id="IPR045010">
    <property type="entry name" value="MDR_fam"/>
</dbReference>
<dbReference type="SMART" id="SM00829">
    <property type="entry name" value="PKS_ER"/>
    <property type="match status" value="1"/>
</dbReference>
<dbReference type="InterPro" id="IPR020843">
    <property type="entry name" value="ER"/>
</dbReference>
<dbReference type="InterPro" id="IPR036291">
    <property type="entry name" value="NAD(P)-bd_dom_sf"/>
</dbReference>
<protein>
    <submittedName>
        <fullName evidence="3">NADP-dependent oxidoreductase</fullName>
    </submittedName>
</protein>
<dbReference type="Proteomes" id="UP001237595">
    <property type="component" value="Unassembled WGS sequence"/>
</dbReference>
<accession>A0ABT6PR71</accession>
<dbReference type="InterPro" id="IPR011032">
    <property type="entry name" value="GroES-like_sf"/>
</dbReference>